<dbReference type="GO" id="GO:0051287">
    <property type="term" value="F:NAD binding"/>
    <property type="evidence" value="ECO:0007669"/>
    <property type="project" value="InterPro"/>
</dbReference>
<dbReference type="PANTHER" id="PTHR10996:SF277">
    <property type="entry name" value="GLYOXYLATE REDUCTASE_HYDROXYPYRUVATE REDUCTASE"/>
    <property type="match status" value="1"/>
</dbReference>
<feature type="domain" description="D-isomer specific 2-hydroxyacid dehydrogenase catalytic" evidence="3">
    <location>
        <begin position="28"/>
        <end position="303"/>
    </location>
</feature>
<dbReference type="InterPro" id="IPR050223">
    <property type="entry name" value="D-isomer_2-hydroxyacid_DH"/>
</dbReference>
<protein>
    <submittedName>
        <fullName evidence="5">14576_t:CDS:1</fullName>
    </submittedName>
</protein>
<evidence type="ECO:0000256" key="1">
    <source>
        <dbReference type="ARBA" id="ARBA00023002"/>
    </source>
</evidence>
<evidence type="ECO:0000313" key="6">
    <source>
        <dbReference type="Proteomes" id="UP000789508"/>
    </source>
</evidence>
<dbReference type="InterPro" id="IPR006139">
    <property type="entry name" value="D-isomer_2_OHA_DH_cat_dom"/>
</dbReference>
<dbReference type="Pfam" id="PF00389">
    <property type="entry name" value="2-Hacid_dh"/>
    <property type="match status" value="1"/>
</dbReference>
<gene>
    <name evidence="5" type="ORF">ALEPTO_LOCUS8089</name>
</gene>
<evidence type="ECO:0000256" key="2">
    <source>
        <dbReference type="RuleBase" id="RU003719"/>
    </source>
</evidence>
<dbReference type="GO" id="GO:0005829">
    <property type="term" value="C:cytosol"/>
    <property type="evidence" value="ECO:0007669"/>
    <property type="project" value="TreeGrafter"/>
</dbReference>
<dbReference type="EMBL" id="CAJVPS010004137">
    <property type="protein sequence ID" value="CAG8599795.1"/>
    <property type="molecule type" value="Genomic_DNA"/>
</dbReference>
<dbReference type="AlphaFoldDB" id="A0A9N9GDL2"/>
<dbReference type="SUPFAM" id="SSF51735">
    <property type="entry name" value="NAD(P)-binding Rossmann-fold domains"/>
    <property type="match status" value="1"/>
</dbReference>
<proteinExistence type="inferred from homology"/>
<comment type="caution">
    <text evidence="5">The sequence shown here is derived from an EMBL/GenBank/DDBJ whole genome shotgun (WGS) entry which is preliminary data.</text>
</comment>
<dbReference type="Pfam" id="PF02826">
    <property type="entry name" value="2-Hacid_dh_C"/>
    <property type="match status" value="1"/>
</dbReference>
<evidence type="ECO:0000313" key="5">
    <source>
        <dbReference type="EMBL" id="CAG8599795.1"/>
    </source>
</evidence>
<evidence type="ECO:0000259" key="3">
    <source>
        <dbReference type="Pfam" id="PF00389"/>
    </source>
</evidence>
<keyword evidence="1 2" id="KW-0560">Oxidoreductase</keyword>
<evidence type="ECO:0000259" key="4">
    <source>
        <dbReference type="Pfam" id="PF02826"/>
    </source>
</evidence>
<reference evidence="5" key="1">
    <citation type="submission" date="2021-06" db="EMBL/GenBank/DDBJ databases">
        <authorList>
            <person name="Kallberg Y."/>
            <person name="Tangrot J."/>
            <person name="Rosling A."/>
        </authorList>
    </citation>
    <scope>NUCLEOTIDE SEQUENCE</scope>
    <source>
        <strain evidence="5">FL130A</strain>
    </source>
</reference>
<dbReference type="InterPro" id="IPR006140">
    <property type="entry name" value="D-isomer_DH_NAD-bd"/>
</dbReference>
<keyword evidence="6" id="KW-1185">Reference proteome</keyword>
<accession>A0A9N9GDL2</accession>
<dbReference type="SUPFAM" id="SSF52283">
    <property type="entry name" value="Formate/glycerate dehydrogenase catalytic domain-like"/>
    <property type="match status" value="1"/>
</dbReference>
<dbReference type="OrthoDB" id="9991913at2759"/>
<dbReference type="PANTHER" id="PTHR10996">
    <property type="entry name" value="2-HYDROXYACID DEHYDROGENASE-RELATED"/>
    <property type="match status" value="1"/>
</dbReference>
<dbReference type="GO" id="GO:0008465">
    <property type="term" value="F:hydroxypyruvate reductase (NADH) activity"/>
    <property type="evidence" value="ECO:0007669"/>
    <property type="project" value="TreeGrafter"/>
</dbReference>
<dbReference type="GO" id="GO:0030267">
    <property type="term" value="F:glyoxylate reductase (NADPH) activity"/>
    <property type="evidence" value="ECO:0007669"/>
    <property type="project" value="TreeGrafter"/>
</dbReference>
<feature type="domain" description="D-isomer specific 2-hydroxyacid dehydrogenase NAD-binding" evidence="4">
    <location>
        <begin position="143"/>
        <end position="272"/>
    </location>
</feature>
<sequence length="305" mass="33842">MYPTGRRQIDLRYYMATSTSNTSRRPKVFVARALLPEAEQILENAERVEVELWKEEGVIPREELLKKVKGCTVFHKIDKEVLDAAGPQVKVVSTVSVGYDHVDVKELRKRNILLGYTPGVLTDATAAYSSIGVGCGTLRQSKATAIRLRPFIGVNGTIIYSGNTDKPYADEIRATRVEFDTLLRESDIICVTCALTSQTKEMFDYDTFKKMKNSVVFVNSARGGLVKQDDLVRALSENLLGSVGLDVTTPEPLDPQDPLLKYDNVFALPHIGTATFETRMLIHSMAIENLLAGVWGKPLPHAVQL</sequence>
<comment type="similarity">
    <text evidence="2">Belongs to the D-isomer specific 2-hydroxyacid dehydrogenase family.</text>
</comment>
<dbReference type="InterPro" id="IPR036291">
    <property type="entry name" value="NAD(P)-bd_dom_sf"/>
</dbReference>
<dbReference type="Proteomes" id="UP000789508">
    <property type="component" value="Unassembled WGS sequence"/>
</dbReference>
<organism evidence="5 6">
    <name type="scientific">Ambispora leptoticha</name>
    <dbReference type="NCBI Taxonomy" id="144679"/>
    <lineage>
        <taxon>Eukaryota</taxon>
        <taxon>Fungi</taxon>
        <taxon>Fungi incertae sedis</taxon>
        <taxon>Mucoromycota</taxon>
        <taxon>Glomeromycotina</taxon>
        <taxon>Glomeromycetes</taxon>
        <taxon>Archaeosporales</taxon>
        <taxon>Ambisporaceae</taxon>
        <taxon>Ambispora</taxon>
    </lineage>
</organism>
<dbReference type="Gene3D" id="3.40.50.720">
    <property type="entry name" value="NAD(P)-binding Rossmann-like Domain"/>
    <property type="match status" value="3"/>
</dbReference>
<name>A0A9N9GDL2_9GLOM</name>